<evidence type="ECO:0000313" key="16">
    <source>
        <dbReference type="Proteomes" id="UP001295794"/>
    </source>
</evidence>
<feature type="binding site" evidence="11">
    <location>
        <position position="402"/>
    </location>
    <ligand>
        <name>ATP</name>
        <dbReference type="ChEBI" id="CHEBI:30616"/>
    </ligand>
</feature>
<evidence type="ECO:0000256" key="12">
    <source>
        <dbReference type="PIRSR" id="PIRSR001558-2"/>
    </source>
</evidence>
<dbReference type="FunFam" id="3.30.1490.50:FF:000002">
    <property type="entry name" value="Glutathione synthetase"/>
    <property type="match status" value="1"/>
</dbReference>
<sequence>MAASNPFSFSDWPPALSDEQAAALTLYATSYALSHGLLYLPASVPQPAIPNSAIHAPLALFPSPFPRNLYNHARRLQSTCNILYARIAMDEEFLDRVMGAVDGVGKVDDFVGQLWTGWKKLRDEGGLVQPLHLGLFRSDYLLHCTAPESPLELKQVEFNTISSSFGALSERTAALHRYLHATTSYYDLHPGMKTEDFPANTTTTGLVEGLAAAHAAYGVERHVLASRILFVVQPGERNVFDQRFLEYELLERHSIHVVRQTFDELSSNASVESASRVLTVLGSEISVVYFRAGYTPTDYPSAQQYTTRFLIESSKAVKCPSIALQLAGGKKVQQVLAQPGVAERFLGGVVSSAAIDEMRNSWMEMWGLDEGRESEDGVKRARAEADMLVLKPQREGGGNNVYKEAIPAFLDALPAPERQAWIAMQLIRPPDVGGYLVRAGGGEGGAVRTDVVSELGIFGWALFGGSDGKIEEKDVGWLVRTKGKDSNEGGVATGFSVLDSIFLVD</sequence>
<feature type="binding site" evidence="11">
    <location>
        <position position="330"/>
    </location>
    <ligand>
        <name>ATP</name>
        <dbReference type="ChEBI" id="CHEBI:30616"/>
    </ligand>
</feature>
<accession>A0AAD2I1D8</accession>
<dbReference type="InterPro" id="IPR014709">
    <property type="entry name" value="Glutathione_synthase_C_euk"/>
</dbReference>
<feature type="binding site" evidence="12">
    <location>
        <position position="157"/>
    </location>
    <ligand>
        <name>Mg(2+)</name>
        <dbReference type="ChEBI" id="CHEBI:18420"/>
    </ligand>
</feature>
<dbReference type="InterPro" id="IPR014042">
    <property type="entry name" value="Glutathione_synthase_a-hlx"/>
</dbReference>
<gene>
    <name evidence="15" type="ORF">MYCIT1_LOCUS37618</name>
</gene>
<dbReference type="AlphaFoldDB" id="A0AAD2I1D8"/>
<dbReference type="PANTHER" id="PTHR11130:SF0">
    <property type="entry name" value="GLUTATHIONE SYNTHETASE"/>
    <property type="match status" value="1"/>
</dbReference>
<comment type="cofactor">
    <cofactor evidence="10 12">
        <name>Mg(2+)</name>
        <dbReference type="ChEBI" id="CHEBI:18420"/>
    </cofactor>
    <text evidence="10 12">Binds 1 Mg(2+) ion per subunit.</text>
</comment>
<comment type="subunit">
    <text evidence="3">Homodimer.</text>
</comment>
<dbReference type="Gene3D" id="3.30.470.20">
    <property type="entry name" value="ATP-grasp fold, B domain"/>
    <property type="match status" value="1"/>
</dbReference>
<feature type="binding site" evidence="11">
    <location>
        <position position="480"/>
    </location>
    <ligand>
        <name>substrate</name>
    </ligand>
</feature>
<feature type="binding site" evidence="11">
    <location>
        <position position="242"/>
    </location>
    <ligand>
        <name>substrate</name>
    </ligand>
</feature>
<evidence type="ECO:0000256" key="2">
    <source>
        <dbReference type="ARBA" id="ARBA00010385"/>
    </source>
</evidence>
<dbReference type="InterPro" id="IPR037013">
    <property type="entry name" value="GSH-S_sub-bd_sf"/>
</dbReference>
<organism evidence="15 16">
    <name type="scientific">Mycena citricolor</name>
    <dbReference type="NCBI Taxonomy" id="2018698"/>
    <lineage>
        <taxon>Eukaryota</taxon>
        <taxon>Fungi</taxon>
        <taxon>Dikarya</taxon>
        <taxon>Basidiomycota</taxon>
        <taxon>Agaricomycotina</taxon>
        <taxon>Agaricomycetes</taxon>
        <taxon>Agaricomycetidae</taxon>
        <taxon>Agaricales</taxon>
        <taxon>Marasmiineae</taxon>
        <taxon>Mycenaceae</taxon>
        <taxon>Mycena</taxon>
    </lineage>
</organism>
<feature type="binding site" evidence="13">
    <location>
        <begin position="291"/>
        <end position="294"/>
    </location>
    <ligand>
        <name>substrate</name>
    </ligand>
</feature>
<dbReference type="GO" id="GO:0005524">
    <property type="term" value="F:ATP binding"/>
    <property type="evidence" value="ECO:0007669"/>
    <property type="project" value="UniProtKB-UniRule"/>
</dbReference>
<keyword evidence="8 10" id="KW-0067">ATP-binding</keyword>
<dbReference type="GO" id="GO:0004363">
    <property type="term" value="F:glutathione synthase activity"/>
    <property type="evidence" value="ECO:0007669"/>
    <property type="project" value="UniProtKB-UniRule"/>
</dbReference>
<evidence type="ECO:0000259" key="14">
    <source>
        <dbReference type="Pfam" id="PF03199"/>
    </source>
</evidence>
<keyword evidence="16" id="KW-1185">Reference proteome</keyword>
<protein>
    <recommendedName>
        <fullName evidence="10">Glutathione synthetase</fullName>
        <shortName evidence="10">GSH-S</shortName>
        <ecNumber evidence="10">6.3.2.3</ecNumber>
    </recommendedName>
</protein>
<dbReference type="GO" id="GO:0005829">
    <property type="term" value="C:cytosol"/>
    <property type="evidence" value="ECO:0007669"/>
    <property type="project" value="TreeGrafter"/>
</dbReference>
<comment type="caution">
    <text evidence="15">The sequence shown here is derived from an EMBL/GenBank/DDBJ whole genome shotgun (WGS) entry which is preliminary data.</text>
</comment>
<dbReference type="NCBIfam" id="TIGR01986">
    <property type="entry name" value="glut_syn_euk"/>
    <property type="match status" value="1"/>
</dbReference>
<dbReference type="EMBL" id="CAVNYO010000478">
    <property type="protein sequence ID" value="CAK5284402.1"/>
    <property type="molecule type" value="Genomic_DNA"/>
</dbReference>
<keyword evidence="4 10" id="KW-0436">Ligase</keyword>
<dbReference type="Gene3D" id="1.10.1080.10">
    <property type="entry name" value="Glutathione Synthetase, Chain A, domain 3"/>
    <property type="match status" value="1"/>
</dbReference>
<evidence type="ECO:0000256" key="13">
    <source>
        <dbReference type="PIRSR" id="PIRSR001558-3"/>
    </source>
</evidence>
<feature type="binding site" evidence="13">
    <location>
        <begin position="491"/>
        <end position="492"/>
    </location>
    <ligand>
        <name>substrate</name>
    </ligand>
</feature>
<keyword evidence="6 10" id="KW-0479">Metal-binding</keyword>
<reference evidence="15" key="1">
    <citation type="submission" date="2023-11" db="EMBL/GenBank/DDBJ databases">
        <authorList>
            <person name="De Vega J J."/>
            <person name="De Vega J J."/>
        </authorList>
    </citation>
    <scope>NUCLEOTIDE SEQUENCE</scope>
</reference>
<dbReference type="Gene3D" id="3.30.1490.50">
    <property type="match status" value="1"/>
</dbReference>
<dbReference type="Pfam" id="PF03199">
    <property type="entry name" value="GSH_synthase"/>
    <property type="match status" value="1"/>
</dbReference>
<feature type="domain" description="Glutathione synthase substrate-binding" evidence="14">
    <location>
        <begin position="228"/>
        <end position="327"/>
    </location>
</feature>
<proteinExistence type="inferred from homology"/>
<evidence type="ECO:0000256" key="11">
    <source>
        <dbReference type="PIRSR" id="PIRSR001558-1"/>
    </source>
</evidence>
<feature type="binding site" evidence="11">
    <location>
        <position position="454"/>
    </location>
    <ligand>
        <name>ATP</name>
        <dbReference type="ChEBI" id="CHEBI:30616"/>
    </ligand>
</feature>
<dbReference type="PANTHER" id="PTHR11130">
    <property type="entry name" value="GLUTATHIONE SYNTHETASE"/>
    <property type="match status" value="1"/>
</dbReference>
<comment type="catalytic activity">
    <reaction evidence="10">
        <text>gamma-L-glutamyl-L-cysteine + glycine + ATP = glutathione + ADP + phosphate + H(+)</text>
        <dbReference type="Rhea" id="RHEA:13557"/>
        <dbReference type="ChEBI" id="CHEBI:15378"/>
        <dbReference type="ChEBI" id="CHEBI:30616"/>
        <dbReference type="ChEBI" id="CHEBI:43474"/>
        <dbReference type="ChEBI" id="CHEBI:57305"/>
        <dbReference type="ChEBI" id="CHEBI:57925"/>
        <dbReference type="ChEBI" id="CHEBI:58173"/>
        <dbReference type="ChEBI" id="CHEBI:456216"/>
        <dbReference type="EC" id="6.3.2.3"/>
    </reaction>
</comment>
<feature type="binding site" evidence="11">
    <location>
        <position position="482"/>
    </location>
    <ligand>
        <name>ATP</name>
        <dbReference type="ChEBI" id="CHEBI:30616"/>
    </ligand>
</feature>
<dbReference type="SUPFAM" id="SSF56059">
    <property type="entry name" value="Glutathione synthetase ATP-binding domain-like"/>
    <property type="match status" value="1"/>
</dbReference>
<feature type="binding site" evidence="11">
    <location>
        <position position="157"/>
    </location>
    <ligand>
        <name>ATP</name>
        <dbReference type="ChEBI" id="CHEBI:30616"/>
    </ligand>
</feature>
<feature type="binding site" evidence="12">
    <location>
        <position position="395"/>
    </location>
    <ligand>
        <name>Mg(2+)</name>
        <dbReference type="ChEBI" id="CHEBI:18420"/>
    </ligand>
</feature>
<dbReference type="PIRSF" id="PIRSF001558">
    <property type="entry name" value="GSHase"/>
    <property type="match status" value="1"/>
</dbReference>
<feature type="binding site" evidence="13">
    <location>
        <begin position="236"/>
        <end position="238"/>
    </location>
    <ligand>
        <name>substrate</name>
    </ligand>
</feature>
<dbReference type="Gene3D" id="3.40.50.1760">
    <property type="entry name" value="Glutathione synthase, substrate-binding domain superfamily, eukaryotic"/>
    <property type="match status" value="1"/>
</dbReference>
<feature type="binding site" evidence="11">
    <location>
        <position position="488"/>
    </location>
    <ligand>
        <name>ATP</name>
        <dbReference type="ChEBI" id="CHEBI:30616"/>
    </ligand>
</feature>
<dbReference type="InterPro" id="IPR014049">
    <property type="entry name" value="Glutathione_synthase_N_euk"/>
</dbReference>
<evidence type="ECO:0000256" key="4">
    <source>
        <dbReference type="ARBA" id="ARBA00022598"/>
    </source>
</evidence>
<feature type="binding site" evidence="11">
    <location>
        <begin position="391"/>
        <end position="400"/>
    </location>
    <ligand>
        <name>ATP</name>
        <dbReference type="ChEBI" id="CHEBI:30616"/>
    </ligand>
</feature>
<evidence type="ECO:0000256" key="9">
    <source>
        <dbReference type="ARBA" id="ARBA00022842"/>
    </source>
</evidence>
<comment type="similarity">
    <text evidence="2 10">Belongs to the eukaryotic GSH synthase family.</text>
</comment>
<keyword evidence="9 10" id="KW-0460">Magnesium</keyword>
<comment type="pathway">
    <text evidence="1 10">Sulfur metabolism; glutathione biosynthesis; glutathione from L-cysteine and L-glutamate: step 2/2.</text>
</comment>
<dbReference type="InterPro" id="IPR016185">
    <property type="entry name" value="PreATP-grasp_dom_sf"/>
</dbReference>
<dbReference type="InterPro" id="IPR004887">
    <property type="entry name" value="GSH_synth_subst-bd"/>
</dbReference>
<keyword evidence="7 10" id="KW-0547">Nucleotide-binding</keyword>
<dbReference type="EC" id="6.3.2.3" evidence="10"/>
<dbReference type="InterPro" id="IPR005615">
    <property type="entry name" value="Glutathione_synthase"/>
</dbReference>
<evidence type="ECO:0000256" key="8">
    <source>
        <dbReference type="ARBA" id="ARBA00022840"/>
    </source>
</evidence>
<evidence type="ECO:0000256" key="1">
    <source>
        <dbReference type="ARBA" id="ARBA00004965"/>
    </source>
</evidence>
<feature type="binding site" evidence="11">
    <location>
        <position position="137"/>
    </location>
    <ligand>
        <name>substrate</name>
    </ligand>
</feature>
<keyword evidence="5 10" id="KW-0317">Glutathione biosynthesis</keyword>
<dbReference type="SUPFAM" id="SSF52440">
    <property type="entry name" value="PreATP-grasp domain"/>
    <property type="match status" value="1"/>
</dbReference>
<dbReference type="Gene3D" id="3.30.1490.80">
    <property type="match status" value="1"/>
</dbReference>
<evidence type="ECO:0000256" key="3">
    <source>
        <dbReference type="ARBA" id="ARBA00011738"/>
    </source>
</evidence>
<feature type="binding site" evidence="13">
    <location>
        <begin position="161"/>
        <end position="164"/>
    </location>
    <ligand>
        <name>substrate</name>
    </ligand>
</feature>
<evidence type="ECO:0000256" key="5">
    <source>
        <dbReference type="ARBA" id="ARBA00022684"/>
    </source>
</evidence>
<evidence type="ECO:0000256" key="6">
    <source>
        <dbReference type="ARBA" id="ARBA00022723"/>
    </source>
</evidence>
<feature type="binding site" evidence="12">
    <location>
        <position position="159"/>
    </location>
    <ligand>
        <name>Mg(2+)</name>
        <dbReference type="ChEBI" id="CHEBI:18420"/>
    </ligand>
</feature>
<evidence type="ECO:0000256" key="7">
    <source>
        <dbReference type="ARBA" id="ARBA00022741"/>
    </source>
</evidence>
<dbReference type="GO" id="GO:0043295">
    <property type="term" value="F:glutathione binding"/>
    <property type="evidence" value="ECO:0007669"/>
    <property type="project" value="UniProtKB-UniRule"/>
</dbReference>
<dbReference type="Proteomes" id="UP001295794">
    <property type="component" value="Unassembled WGS sequence"/>
</dbReference>
<dbReference type="GO" id="GO:0000287">
    <property type="term" value="F:magnesium ion binding"/>
    <property type="evidence" value="ECO:0007669"/>
    <property type="project" value="UniProtKB-UniRule"/>
</dbReference>
<feature type="binding site" evidence="11">
    <location>
        <begin position="424"/>
        <end position="427"/>
    </location>
    <ligand>
        <name>ATP</name>
        <dbReference type="ChEBI" id="CHEBI:30616"/>
    </ligand>
</feature>
<evidence type="ECO:0000313" key="15">
    <source>
        <dbReference type="EMBL" id="CAK5284402.1"/>
    </source>
</evidence>
<dbReference type="Pfam" id="PF03917">
    <property type="entry name" value="GSH_synth_ATP"/>
    <property type="match status" value="1"/>
</dbReference>
<dbReference type="FunFam" id="3.40.50.1760:FF:000001">
    <property type="entry name" value="Glutathione synthetase"/>
    <property type="match status" value="1"/>
</dbReference>
<evidence type="ECO:0000256" key="10">
    <source>
        <dbReference type="PIRNR" id="PIRNR001558"/>
    </source>
</evidence>
<name>A0AAD2I1D8_9AGAR</name>